<evidence type="ECO:0000256" key="3">
    <source>
        <dbReference type="ARBA" id="ARBA00022833"/>
    </source>
</evidence>
<dbReference type="PROSITE" id="PS51128">
    <property type="entry name" value="ZF_DKSA_2"/>
    <property type="match status" value="1"/>
</dbReference>
<evidence type="ECO:0000313" key="8">
    <source>
        <dbReference type="Proteomes" id="UP001296873"/>
    </source>
</evidence>
<name>A0ABS1DN87_9PROT</name>
<evidence type="ECO:0000256" key="1">
    <source>
        <dbReference type="ARBA" id="ARBA00022723"/>
    </source>
</evidence>
<feature type="zinc finger region" description="dksA C4-type" evidence="4">
    <location>
        <begin position="63"/>
        <end position="87"/>
    </location>
</feature>
<evidence type="ECO:0000256" key="4">
    <source>
        <dbReference type="PROSITE-ProRule" id="PRU00510"/>
    </source>
</evidence>
<gene>
    <name evidence="7" type="ORF">CKO28_24575</name>
</gene>
<dbReference type="Proteomes" id="UP001296873">
    <property type="component" value="Unassembled WGS sequence"/>
</dbReference>
<evidence type="ECO:0000256" key="2">
    <source>
        <dbReference type="ARBA" id="ARBA00022771"/>
    </source>
</evidence>
<dbReference type="RefSeq" id="WP_367575760.1">
    <property type="nucleotide sequence ID" value="NZ_NRRL01000154.1"/>
</dbReference>
<comment type="caution">
    <text evidence="7">The sequence shown here is derived from an EMBL/GenBank/DDBJ whole genome shotgun (WGS) entry which is preliminary data.</text>
</comment>
<feature type="domain" description="Zinc finger DksA/TraR C4-type" evidence="6">
    <location>
        <begin position="63"/>
        <end position="90"/>
    </location>
</feature>
<dbReference type="InterPro" id="IPR000962">
    <property type="entry name" value="Znf_DskA_TraR"/>
</dbReference>
<feature type="compositionally biased region" description="Basic and acidic residues" evidence="5">
    <location>
        <begin position="99"/>
        <end position="119"/>
    </location>
</feature>
<keyword evidence="8" id="KW-1185">Reference proteome</keyword>
<keyword evidence="1" id="KW-0479">Metal-binding</keyword>
<accession>A0ABS1DN87</accession>
<dbReference type="Pfam" id="PF01258">
    <property type="entry name" value="zf-dskA_traR"/>
    <property type="match status" value="1"/>
</dbReference>
<keyword evidence="2" id="KW-0863">Zinc-finger</keyword>
<dbReference type="Gene3D" id="1.20.120.910">
    <property type="entry name" value="DksA, coiled-coil domain"/>
    <property type="match status" value="1"/>
</dbReference>
<organism evidence="7 8">
    <name type="scientific">Rhodovibrio sodomensis</name>
    <dbReference type="NCBI Taxonomy" id="1088"/>
    <lineage>
        <taxon>Bacteria</taxon>
        <taxon>Pseudomonadati</taxon>
        <taxon>Pseudomonadota</taxon>
        <taxon>Alphaproteobacteria</taxon>
        <taxon>Rhodospirillales</taxon>
        <taxon>Rhodovibrionaceae</taxon>
        <taxon>Rhodovibrio</taxon>
    </lineage>
</organism>
<evidence type="ECO:0000256" key="5">
    <source>
        <dbReference type="SAM" id="MobiDB-lite"/>
    </source>
</evidence>
<proteinExistence type="predicted"/>
<evidence type="ECO:0000259" key="6">
    <source>
        <dbReference type="Pfam" id="PF01258"/>
    </source>
</evidence>
<evidence type="ECO:0000313" key="7">
    <source>
        <dbReference type="EMBL" id="MBK1671183.1"/>
    </source>
</evidence>
<feature type="region of interest" description="Disordered" evidence="5">
    <location>
        <begin position="90"/>
        <end position="119"/>
    </location>
</feature>
<dbReference type="EMBL" id="NRRL01000154">
    <property type="protein sequence ID" value="MBK1671183.1"/>
    <property type="molecule type" value="Genomic_DNA"/>
</dbReference>
<sequence length="119" mass="13126">MVAAKASLEERVVARLVVECASCGRRAQISGTAKSGPRTQARFRCSVCGGEGRVVETPQKVACTQCGRTIPERRLEAVPTTRLCVVCADDDPIGQPNRRSAEPWGDREAWKRDRGSWRR</sequence>
<protein>
    <recommendedName>
        <fullName evidence="6">Zinc finger DksA/TraR C4-type domain-containing protein</fullName>
    </recommendedName>
</protein>
<keyword evidence="3" id="KW-0862">Zinc</keyword>
<reference evidence="7 8" key="1">
    <citation type="journal article" date="2020" name="Microorganisms">
        <title>Osmotic Adaptation and Compatible Solute Biosynthesis of Phototrophic Bacteria as Revealed from Genome Analyses.</title>
        <authorList>
            <person name="Imhoff J.F."/>
            <person name="Rahn T."/>
            <person name="Kunzel S."/>
            <person name="Keller A."/>
            <person name="Neulinger S.C."/>
        </authorList>
    </citation>
    <scope>NUCLEOTIDE SEQUENCE [LARGE SCALE GENOMIC DNA]</scope>
    <source>
        <strain evidence="7 8">DSM 9895</strain>
    </source>
</reference>